<dbReference type="Proteomes" id="UP000405805">
    <property type="component" value="Unassembled WGS sequence"/>
</dbReference>
<accession>A0AA91A403</accession>
<sequence length="78" mass="9234">MFHCQHINTNTDSVLFWKSAESYLAIPKSFFFKTRWKNYDFDRSIEQLTMLLNMMSEAHSLHNNAAHLAYITNKYAEA</sequence>
<name>A0AA91A403_9BACT</name>
<proteinExistence type="predicted"/>
<comment type="caution">
    <text evidence="1">The sequence shown here is derived from an EMBL/GenBank/DDBJ whole genome shotgun (WGS) entry which is preliminary data.</text>
</comment>
<evidence type="ECO:0000313" key="1">
    <source>
        <dbReference type="EMBL" id="MQO09938.1"/>
    </source>
</evidence>
<dbReference type="EMBL" id="VZBP01000126">
    <property type="protein sequence ID" value="MQO09938.1"/>
    <property type="molecule type" value="Genomic_DNA"/>
</dbReference>
<gene>
    <name evidence="1" type="ORF">F7D57_09520</name>
</gene>
<protein>
    <submittedName>
        <fullName evidence="1">Uncharacterized protein</fullName>
    </submittedName>
</protein>
<reference evidence="2" key="1">
    <citation type="submission" date="2019-09" db="EMBL/GenBank/DDBJ databases">
        <title>Distinct polysaccharide growth profiles of human intestinal Prevotella copri isolates.</title>
        <authorList>
            <person name="Fehlner-Peach H."/>
            <person name="Magnabosco C."/>
            <person name="Raghavan V."/>
            <person name="Scher J.U."/>
            <person name="Tett A."/>
            <person name="Cox L.M."/>
            <person name="Gottsegen C."/>
            <person name="Watters A."/>
            <person name="Wiltshire- Gordon J.D."/>
            <person name="Segata N."/>
            <person name="Bonneau R."/>
            <person name="Littman D.R."/>
        </authorList>
    </citation>
    <scope>NUCLEOTIDE SEQUENCE [LARGE SCALE GENOMIC DNA]</scope>
    <source>
        <strain evidence="2">iA624</strain>
    </source>
</reference>
<organism evidence="1 2">
    <name type="scientific">Segatella copri</name>
    <dbReference type="NCBI Taxonomy" id="165179"/>
    <lineage>
        <taxon>Bacteria</taxon>
        <taxon>Pseudomonadati</taxon>
        <taxon>Bacteroidota</taxon>
        <taxon>Bacteroidia</taxon>
        <taxon>Bacteroidales</taxon>
        <taxon>Prevotellaceae</taxon>
        <taxon>Segatella</taxon>
    </lineage>
</organism>
<dbReference type="RefSeq" id="WP_153097239.1">
    <property type="nucleotide sequence ID" value="NZ_VZBP01000126.1"/>
</dbReference>
<dbReference type="AlphaFoldDB" id="A0AA91A403"/>
<evidence type="ECO:0000313" key="2">
    <source>
        <dbReference type="Proteomes" id="UP000405805"/>
    </source>
</evidence>